<organism evidence="1 2">
    <name type="scientific">Streptomyces silvensis</name>
    <dbReference type="NCBI Taxonomy" id="1765722"/>
    <lineage>
        <taxon>Bacteria</taxon>
        <taxon>Bacillati</taxon>
        <taxon>Actinomycetota</taxon>
        <taxon>Actinomycetes</taxon>
        <taxon>Kitasatosporales</taxon>
        <taxon>Streptomycetaceae</taxon>
        <taxon>Streptomyces</taxon>
    </lineage>
</organism>
<sequence length="322" mass="35062">MPKKQPTAAKKARAAARSGAKYTAALRAAGDAIEDTQTAGPDAPPVLVPIATRPCPTGCDGSAHRGAVCRAWRPKDARRSGGYRIVQAATLGSPRAHAMGDRYEPTPEYHTSMGREAWFVLALTYTMLTDHQPHLVPGPDRLRAAVEAGDLAAVDALMEPLDREAARLLTKDAARWWDEVHPALDVYADHAEHEDREAATWEEAEALDERDRLVQRWRYTWTPRQNSAGYWDPPGTIWLAPKGWLDEHLTGLHGGHAPGTRLELTDGRPVSAYACRWGEAGPPVAYRVRDLVPGTHGNTGTLVPSLTGEHVVAADEVARPLA</sequence>
<evidence type="ECO:0000313" key="2">
    <source>
        <dbReference type="Proteomes" id="UP000054804"/>
    </source>
</evidence>
<accession>A0A0W7X389</accession>
<gene>
    <name evidence="1" type="ORF">AT728_16335</name>
</gene>
<comment type="caution">
    <text evidence="1">The sequence shown here is derived from an EMBL/GenBank/DDBJ whole genome shotgun (WGS) entry which is preliminary data.</text>
</comment>
<dbReference type="AlphaFoldDB" id="A0A0W7X389"/>
<keyword evidence="2" id="KW-1185">Reference proteome</keyword>
<dbReference type="EMBL" id="LOCL01000034">
    <property type="protein sequence ID" value="KUF17369.1"/>
    <property type="molecule type" value="Genomic_DNA"/>
</dbReference>
<proteinExistence type="predicted"/>
<dbReference type="RefSeq" id="WP_058848632.1">
    <property type="nucleotide sequence ID" value="NZ_LOCL01000034.1"/>
</dbReference>
<reference evidence="1 2" key="1">
    <citation type="submission" date="2015-12" db="EMBL/GenBank/DDBJ databases">
        <title>Draft genome sequence of Streptomyces silvensis ATCC 53525, a producer of novel hormone antagonists.</title>
        <authorList>
            <person name="Johnston C.W."/>
            <person name="Li Y."/>
            <person name="Magarvey N.A."/>
        </authorList>
    </citation>
    <scope>NUCLEOTIDE SEQUENCE [LARGE SCALE GENOMIC DNA]</scope>
    <source>
        <strain evidence="1 2">ATCC 53525</strain>
    </source>
</reference>
<dbReference type="Proteomes" id="UP000054804">
    <property type="component" value="Unassembled WGS sequence"/>
</dbReference>
<name>A0A0W7X389_9ACTN</name>
<evidence type="ECO:0000313" key="1">
    <source>
        <dbReference type="EMBL" id="KUF17369.1"/>
    </source>
</evidence>
<protein>
    <submittedName>
        <fullName evidence="1">Uncharacterized protein</fullName>
    </submittedName>
</protein>